<comment type="similarity">
    <text evidence="3 10">Belongs to the binding-protein-dependent transport system permease family. CysTW subfamily.</text>
</comment>
<keyword evidence="4" id="KW-0813">Transport</keyword>
<reference evidence="12 13" key="1">
    <citation type="submission" date="2018-11" db="EMBL/GenBank/DDBJ databases">
        <title>Complete genome sequence of Nocardioides baekrokdamisoli strain KCTC 39748.</title>
        <authorList>
            <person name="Kang S.W."/>
            <person name="Lee K.C."/>
            <person name="Kim K.K."/>
            <person name="Kim J.S."/>
            <person name="Kim D.S."/>
            <person name="Ko S.H."/>
            <person name="Yang S.H."/>
            <person name="Shin Y.K."/>
            <person name="Lee J.S."/>
        </authorList>
    </citation>
    <scope>NUCLEOTIDE SEQUENCE [LARGE SCALE GENOMIC DNA]</scope>
    <source>
        <strain evidence="12 13">KCTC 39748</strain>
    </source>
</reference>
<evidence type="ECO:0000256" key="1">
    <source>
        <dbReference type="ARBA" id="ARBA00003510"/>
    </source>
</evidence>
<feature type="domain" description="ABC transmembrane type-1" evidence="11">
    <location>
        <begin position="133"/>
        <end position="340"/>
    </location>
</feature>
<feature type="transmembrane region" description="Helical" evidence="10">
    <location>
        <begin position="132"/>
        <end position="158"/>
    </location>
</feature>
<keyword evidence="5 10" id="KW-1003">Cell membrane</keyword>
<dbReference type="InterPro" id="IPR000515">
    <property type="entry name" value="MetI-like"/>
</dbReference>
<keyword evidence="7 10" id="KW-0812">Transmembrane</keyword>
<evidence type="ECO:0000256" key="6">
    <source>
        <dbReference type="ARBA" id="ARBA00022592"/>
    </source>
</evidence>
<dbReference type="AlphaFoldDB" id="A0A3G9IU47"/>
<protein>
    <recommendedName>
        <fullName evidence="10">Phosphate transport system permease protein PstA</fullName>
    </recommendedName>
</protein>
<dbReference type="PANTHER" id="PTHR42922:SF1">
    <property type="entry name" value="PHOSPHATE TRANSPORT SYSTEM PERMEASE PROTEIN PSTA"/>
    <property type="match status" value="1"/>
</dbReference>
<dbReference type="Gene3D" id="1.10.3720.10">
    <property type="entry name" value="MetI-like"/>
    <property type="match status" value="1"/>
</dbReference>
<dbReference type="EMBL" id="AP019307">
    <property type="protein sequence ID" value="BBH17151.1"/>
    <property type="molecule type" value="Genomic_DNA"/>
</dbReference>
<sequence>MTELTSIPTAQRGLTSARLPQFGPALVGVGAIAIAGLVLLTSVNLVGAASIGAVVFVASLYIWSRFVEGSRAAKNRLMTALIWLAFAVVCIPLGWLIWTVLHDGLKVFDLDFLTRTMRKVSTEGVGGGVAHALVGSLIVTAGAAIIAVPLGIMCAIYLVEYGRGSRLSRVVTILVDVMTGIPSIVAGLFAVAMFTLIFGQVMAIAFAASVALSILMTPTIVRATEEMLRLVPDDLREASYALGVPKWRTITKVVLRTSVGGILTGVTLATARVIGETAPILVVLGTVAPKMNLDPFHGHMQTLPTFILDQKNNVSAPSDDRMWAAALTLILLVMILNLIARLIGKIFAPKTGR</sequence>
<dbReference type="InterPro" id="IPR005672">
    <property type="entry name" value="Phosphate_PstA"/>
</dbReference>
<dbReference type="PANTHER" id="PTHR42922">
    <property type="entry name" value="PHOSPHATE TRANSPORT SYSTEM PERMEASE PROTEIN PSTA"/>
    <property type="match status" value="1"/>
</dbReference>
<dbReference type="InterPro" id="IPR051408">
    <property type="entry name" value="Phosphate_transprt_permease"/>
</dbReference>
<proteinExistence type="inferred from homology"/>
<name>A0A3G9IU47_9ACTN</name>
<dbReference type="InterPro" id="IPR035906">
    <property type="entry name" value="MetI-like_sf"/>
</dbReference>
<evidence type="ECO:0000256" key="10">
    <source>
        <dbReference type="RuleBase" id="RU363043"/>
    </source>
</evidence>
<dbReference type="Proteomes" id="UP000271573">
    <property type="component" value="Chromosome"/>
</dbReference>
<dbReference type="CDD" id="cd06261">
    <property type="entry name" value="TM_PBP2"/>
    <property type="match status" value="1"/>
</dbReference>
<feature type="transmembrane region" description="Helical" evidence="10">
    <location>
        <begin position="253"/>
        <end position="274"/>
    </location>
</feature>
<dbReference type="OrthoDB" id="9775069at2"/>
<evidence type="ECO:0000256" key="8">
    <source>
        <dbReference type="ARBA" id="ARBA00022989"/>
    </source>
</evidence>
<dbReference type="Pfam" id="PF00528">
    <property type="entry name" value="BPD_transp_1"/>
    <property type="match status" value="1"/>
</dbReference>
<comment type="subcellular location">
    <subcellularLocation>
        <location evidence="2 10">Cell membrane</location>
        <topology evidence="2 10">Multi-pass membrane protein</topology>
    </subcellularLocation>
</comment>
<dbReference type="NCBIfam" id="TIGR00974">
    <property type="entry name" value="3a0107s02c"/>
    <property type="match status" value="1"/>
</dbReference>
<keyword evidence="13" id="KW-1185">Reference proteome</keyword>
<evidence type="ECO:0000256" key="4">
    <source>
        <dbReference type="ARBA" id="ARBA00022448"/>
    </source>
</evidence>
<feature type="transmembrane region" description="Helical" evidence="10">
    <location>
        <begin position="170"/>
        <end position="191"/>
    </location>
</feature>
<evidence type="ECO:0000256" key="7">
    <source>
        <dbReference type="ARBA" id="ARBA00022692"/>
    </source>
</evidence>
<dbReference type="RefSeq" id="WP_125568098.1">
    <property type="nucleotide sequence ID" value="NZ_AP019307.1"/>
</dbReference>
<dbReference type="GO" id="GO:0035435">
    <property type="term" value="P:phosphate ion transmembrane transport"/>
    <property type="evidence" value="ECO:0007669"/>
    <property type="project" value="InterPro"/>
</dbReference>
<comment type="function">
    <text evidence="1">Part of the binding-protein-dependent transport system for phosphate; probably responsible for the translocation of the substrate across the membrane.</text>
</comment>
<dbReference type="KEGG" id="nbe:Back2_14380"/>
<dbReference type="SUPFAM" id="SSF161098">
    <property type="entry name" value="MetI-like"/>
    <property type="match status" value="1"/>
</dbReference>
<dbReference type="GO" id="GO:0005886">
    <property type="term" value="C:plasma membrane"/>
    <property type="evidence" value="ECO:0007669"/>
    <property type="project" value="UniProtKB-SubCell"/>
</dbReference>
<feature type="transmembrane region" description="Helical" evidence="10">
    <location>
        <begin position="197"/>
        <end position="221"/>
    </location>
</feature>
<feature type="transmembrane region" description="Helical" evidence="10">
    <location>
        <begin position="322"/>
        <end position="343"/>
    </location>
</feature>
<keyword evidence="8 10" id="KW-1133">Transmembrane helix</keyword>
<gene>
    <name evidence="12" type="ORF">Back2_14380</name>
</gene>
<evidence type="ECO:0000259" key="11">
    <source>
        <dbReference type="PROSITE" id="PS50928"/>
    </source>
</evidence>
<evidence type="ECO:0000256" key="5">
    <source>
        <dbReference type="ARBA" id="ARBA00022475"/>
    </source>
</evidence>
<feature type="transmembrane region" description="Helical" evidence="10">
    <location>
        <begin position="76"/>
        <end position="98"/>
    </location>
</feature>
<feature type="transmembrane region" description="Helical" evidence="10">
    <location>
        <begin position="21"/>
        <end position="39"/>
    </location>
</feature>
<evidence type="ECO:0000256" key="3">
    <source>
        <dbReference type="ARBA" id="ARBA00007069"/>
    </source>
</evidence>
<evidence type="ECO:0000256" key="9">
    <source>
        <dbReference type="ARBA" id="ARBA00023136"/>
    </source>
</evidence>
<dbReference type="PROSITE" id="PS50928">
    <property type="entry name" value="ABC_TM1"/>
    <property type="match status" value="1"/>
</dbReference>
<accession>A0A3G9IU47</accession>
<feature type="transmembrane region" description="Helical" evidence="10">
    <location>
        <begin position="45"/>
        <end position="64"/>
    </location>
</feature>
<keyword evidence="6" id="KW-0592">Phosphate transport</keyword>
<evidence type="ECO:0000313" key="13">
    <source>
        <dbReference type="Proteomes" id="UP000271573"/>
    </source>
</evidence>
<evidence type="ECO:0000256" key="2">
    <source>
        <dbReference type="ARBA" id="ARBA00004651"/>
    </source>
</evidence>
<keyword evidence="9 10" id="KW-0472">Membrane</keyword>
<organism evidence="12 13">
    <name type="scientific">Nocardioides baekrokdamisoli</name>
    <dbReference type="NCBI Taxonomy" id="1804624"/>
    <lineage>
        <taxon>Bacteria</taxon>
        <taxon>Bacillati</taxon>
        <taxon>Actinomycetota</taxon>
        <taxon>Actinomycetes</taxon>
        <taxon>Propionibacteriales</taxon>
        <taxon>Nocardioidaceae</taxon>
        <taxon>Nocardioides</taxon>
    </lineage>
</organism>
<evidence type="ECO:0000313" key="12">
    <source>
        <dbReference type="EMBL" id="BBH17151.1"/>
    </source>
</evidence>
<dbReference type="GO" id="GO:0005315">
    <property type="term" value="F:phosphate transmembrane transporter activity"/>
    <property type="evidence" value="ECO:0007669"/>
    <property type="project" value="InterPro"/>
</dbReference>